<protein>
    <recommendedName>
        <fullName evidence="1">Thioredoxin domain-containing protein</fullName>
    </recommendedName>
</protein>
<dbReference type="InterPro" id="IPR013766">
    <property type="entry name" value="Thioredoxin_domain"/>
</dbReference>
<comment type="caution">
    <text evidence="2">The sequence shown here is derived from an EMBL/GenBank/DDBJ whole genome shotgun (WGS) entry which is preliminary data.</text>
</comment>
<sequence length="314" mass="32756">MTAPAAAPEAVRGWIDADTAADPAAARRPLLAPEVVFEFPPTPSVGPDAVLAQSSMVMPPGWLGDDVEWALPEPGADPVVLRATGPGGGPVHVRVPGLPVPPEPMAAMDLLFSLDGTGRIARITGRAHHVHPQGTARALRPGDPAPGFVLPDVHGTPVPLRSGTSAGPATVVIFTCNHCPYSLGWHDRLQQVARDHADRGVRFLQINANDPAAGTVLDGVERSRERVAAGEFAGPYLVDADQSVARSWGARYTPEVFVLDAAGTVAYHGAPDADVGEPDLAADLLRDALAAVLDGRAPDRPETDVLGCSIKWSS</sequence>
<dbReference type="InterPro" id="IPR013740">
    <property type="entry name" value="Redoxin"/>
</dbReference>
<dbReference type="Proteomes" id="UP001501414">
    <property type="component" value="Unassembled WGS sequence"/>
</dbReference>
<dbReference type="RefSeq" id="WP_344030128.1">
    <property type="nucleotide sequence ID" value="NZ_BAAAJK010000059.1"/>
</dbReference>
<dbReference type="PANTHER" id="PTHR43640:SF1">
    <property type="entry name" value="THIOREDOXIN-DEPENDENT PEROXIREDOXIN"/>
    <property type="match status" value="1"/>
</dbReference>
<dbReference type="Pfam" id="PF08534">
    <property type="entry name" value="Redoxin"/>
    <property type="match status" value="1"/>
</dbReference>
<dbReference type="PROSITE" id="PS51352">
    <property type="entry name" value="THIOREDOXIN_2"/>
    <property type="match status" value="1"/>
</dbReference>
<dbReference type="SUPFAM" id="SSF52833">
    <property type="entry name" value="Thioredoxin-like"/>
    <property type="match status" value="1"/>
</dbReference>
<evidence type="ECO:0000259" key="1">
    <source>
        <dbReference type="PROSITE" id="PS51352"/>
    </source>
</evidence>
<dbReference type="InterPro" id="IPR032710">
    <property type="entry name" value="NTF2-like_dom_sf"/>
</dbReference>
<proteinExistence type="predicted"/>
<gene>
    <name evidence="2" type="ORF">GCM10009613_63810</name>
</gene>
<reference evidence="2 3" key="1">
    <citation type="journal article" date="2019" name="Int. J. Syst. Evol. Microbiol.">
        <title>The Global Catalogue of Microorganisms (GCM) 10K type strain sequencing project: providing services to taxonomists for standard genome sequencing and annotation.</title>
        <authorList>
            <consortium name="The Broad Institute Genomics Platform"/>
            <consortium name="The Broad Institute Genome Sequencing Center for Infectious Disease"/>
            <person name="Wu L."/>
            <person name="Ma J."/>
        </authorList>
    </citation>
    <scope>NUCLEOTIDE SEQUENCE [LARGE SCALE GENOMIC DNA]</scope>
    <source>
        <strain evidence="2 3">JCM 11896</strain>
    </source>
</reference>
<evidence type="ECO:0000313" key="3">
    <source>
        <dbReference type="Proteomes" id="UP001501414"/>
    </source>
</evidence>
<accession>A0ABN1YB81</accession>
<feature type="domain" description="Thioredoxin" evidence="1">
    <location>
        <begin position="139"/>
        <end position="294"/>
    </location>
</feature>
<dbReference type="SUPFAM" id="SSF54427">
    <property type="entry name" value="NTF2-like"/>
    <property type="match status" value="1"/>
</dbReference>
<keyword evidence="3" id="KW-1185">Reference proteome</keyword>
<organism evidence="2 3">
    <name type="scientific">Pseudonocardia kongjuensis</name>
    <dbReference type="NCBI Taxonomy" id="102227"/>
    <lineage>
        <taxon>Bacteria</taxon>
        <taxon>Bacillati</taxon>
        <taxon>Actinomycetota</taxon>
        <taxon>Actinomycetes</taxon>
        <taxon>Pseudonocardiales</taxon>
        <taxon>Pseudonocardiaceae</taxon>
        <taxon>Pseudonocardia</taxon>
    </lineage>
</organism>
<evidence type="ECO:0000313" key="2">
    <source>
        <dbReference type="EMBL" id="GAA1403101.1"/>
    </source>
</evidence>
<dbReference type="Gene3D" id="3.40.30.10">
    <property type="entry name" value="Glutaredoxin"/>
    <property type="match status" value="1"/>
</dbReference>
<dbReference type="EMBL" id="BAAAJK010000059">
    <property type="protein sequence ID" value="GAA1403101.1"/>
    <property type="molecule type" value="Genomic_DNA"/>
</dbReference>
<dbReference type="CDD" id="cd02969">
    <property type="entry name" value="PRX_like1"/>
    <property type="match status" value="1"/>
</dbReference>
<dbReference type="InterPro" id="IPR036249">
    <property type="entry name" value="Thioredoxin-like_sf"/>
</dbReference>
<dbReference type="InterPro" id="IPR047262">
    <property type="entry name" value="PRX-like1"/>
</dbReference>
<name>A0ABN1YB81_9PSEU</name>
<dbReference type="PANTHER" id="PTHR43640">
    <property type="entry name" value="OS07G0260300 PROTEIN"/>
    <property type="match status" value="1"/>
</dbReference>